<dbReference type="Proteomes" id="UP000614601">
    <property type="component" value="Unassembled WGS sequence"/>
</dbReference>
<comment type="subcellular location">
    <subcellularLocation>
        <location evidence="1">Cytoplasm</location>
        <location evidence="1">Cytoskeleton</location>
    </subcellularLocation>
</comment>
<proteinExistence type="inferred from homology"/>
<dbReference type="PANTHER" id="PTHR45783:SF3">
    <property type="entry name" value="KINESIN LIGHT CHAIN"/>
    <property type="match status" value="1"/>
</dbReference>
<feature type="coiled-coil region" evidence="11">
    <location>
        <begin position="127"/>
        <end position="161"/>
    </location>
</feature>
<dbReference type="EMBL" id="CAJFDH010000005">
    <property type="protein sequence ID" value="CAD5223748.1"/>
    <property type="molecule type" value="Genomic_DNA"/>
</dbReference>
<comment type="similarity">
    <text evidence="2">Belongs to the kinesin light chain family.</text>
</comment>
<keyword evidence="4" id="KW-0493">Microtubule</keyword>
<gene>
    <name evidence="13" type="ORF">BOKJ2_LOCUS10518</name>
</gene>
<evidence type="ECO:0000256" key="12">
    <source>
        <dbReference type="SAM" id="MobiDB-lite"/>
    </source>
</evidence>
<dbReference type="PANTHER" id="PTHR45783">
    <property type="entry name" value="KINESIN LIGHT CHAIN"/>
    <property type="match status" value="1"/>
</dbReference>
<sequence>MSVVDALCTPQRIHRRMPMFRRPEYQVPEERPDVYRFQCFDQDSSYSFPNNDKMTMLDENIEQTRQCCQGLEALRKDIELSKDQTAQDSSIDDELRREKLNKYNEELARLDTGIFDAKFNMDLFIYIKALEADKHKSAALNKRLREENAWLLEELTASQKKSQKLDLEIIDLKQDLENFKYLHSLEKFDDSKDDFDSGRGTDIFESRPLSHTRTMQELGFDPEEEEGQENSNQLNVHSPTNSLTTRSSQNDLMLHSGVTSASISALDDAPTDLKNLYFMVNQLLAQGNFDSATLATKKYMERVKKDKGDKSADYASILNLFATIYKEQKKFKEAVIFLKQALAIREAIYGEESAAVACTHSTIAVLFGRMNRFADSEKHAQKTVDLRKKIQGADHTDVAKFLTTLGTAQLNLKKYKEAEASFQQATDVYEKKTGPIETLTLKSKTQLCQALIKQGRVQEAEVKYREMISTAHQRKYGASTSTQMILNVAEDREVNKRKDPSIDDEHVKRCVQVVKEAPGILPAIKAMASIYRREKKFDAASLLDDVAHRASKETKNNYQVASMETSTISDASNGQ</sequence>
<accession>A0A811L8Y6</accession>
<dbReference type="GO" id="GO:0019894">
    <property type="term" value="F:kinesin binding"/>
    <property type="evidence" value="ECO:0007669"/>
    <property type="project" value="TreeGrafter"/>
</dbReference>
<dbReference type="Proteomes" id="UP000783686">
    <property type="component" value="Unassembled WGS sequence"/>
</dbReference>
<dbReference type="AlphaFoldDB" id="A0A811L8Y6"/>
<dbReference type="GO" id="GO:0005737">
    <property type="term" value="C:cytoplasm"/>
    <property type="evidence" value="ECO:0007669"/>
    <property type="project" value="TreeGrafter"/>
</dbReference>
<feature type="compositionally biased region" description="Polar residues" evidence="12">
    <location>
        <begin position="556"/>
        <end position="575"/>
    </location>
</feature>
<evidence type="ECO:0000256" key="1">
    <source>
        <dbReference type="ARBA" id="ARBA00004245"/>
    </source>
</evidence>
<name>A0A811L8Y6_9BILA</name>
<feature type="repeat" description="TPR" evidence="10">
    <location>
        <begin position="399"/>
        <end position="432"/>
    </location>
</feature>
<evidence type="ECO:0000256" key="5">
    <source>
        <dbReference type="ARBA" id="ARBA00022737"/>
    </source>
</evidence>
<dbReference type="GO" id="GO:0005874">
    <property type="term" value="C:microtubule"/>
    <property type="evidence" value="ECO:0007669"/>
    <property type="project" value="UniProtKB-KW"/>
</dbReference>
<keyword evidence="9" id="KW-0206">Cytoskeleton</keyword>
<keyword evidence="8" id="KW-0505">Motor protein</keyword>
<evidence type="ECO:0000256" key="8">
    <source>
        <dbReference type="ARBA" id="ARBA00023175"/>
    </source>
</evidence>
<evidence type="ECO:0000313" key="14">
    <source>
        <dbReference type="Proteomes" id="UP000614601"/>
    </source>
</evidence>
<evidence type="ECO:0000256" key="2">
    <source>
        <dbReference type="ARBA" id="ARBA00009622"/>
    </source>
</evidence>
<evidence type="ECO:0000313" key="13">
    <source>
        <dbReference type="EMBL" id="CAD5223748.1"/>
    </source>
</evidence>
<evidence type="ECO:0000256" key="6">
    <source>
        <dbReference type="ARBA" id="ARBA00022803"/>
    </source>
</evidence>
<feature type="region of interest" description="Disordered" evidence="12">
    <location>
        <begin position="222"/>
        <end position="247"/>
    </location>
</feature>
<dbReference type="InterPro" id="IPR019734">
    <property type="entry name" value="TPR_rpt"/>
</dbReference>
<dbReference type="SUPFAM" id="SSF48452">
    <property type="entry name" value="TPR-like"/>
    <property type="match status" value="1"/>
</dbReference>
<comment type="caution">
    <text evidence="13">The sequence shown here is derived from an EMBL/GenBank/DDBJ whole genome shotgun (WGS) entry which is preliminary data.</text>
</comment>
<organism evidence="13 14">
    <name type="scientific">Bursaphelenchus okinawaensis</name>
    <dbReference type="NCBI Taxonomy" id="465554"/>
    <lineage>
        <taxon>Eukaryota</taxon>
        <taxon>Metazoa</taxon>
        <taxon>Ecdysozoa</taxon>
        <taxon>Nematoda</taxon>
        <taxon>Chromadorea</taxon>
        <taxon>Rhabditida</taxon>
        <taxon>Tylenchina</taxon>
        <taxon>Tylenchomorpha</taxon>
        <taxon>Aphelenchoidea</taxon>
        <taxon>Aphelenchoididae</taxon>
        <taxon>Bursaphelenchus</taxon>
    </lineage>
</organism>
<evidence type="ECO:0000256" key="9">
    <source>
        <dbReference type="ARBA" id="ARBA00023212"/>
    </source>
</evidence>
<keyword evidence="7 11" id="KW-0175">Coiled coil</keyword>
<dbReference type="InterPro" id="IPR011990">
    <property type="entry name" value="TPR-like_helical_dom_sf"/>
</dbReference>
<feature type="compositionally biased region" description="Polar residues" evidence="12">
    <location>
        <begin position="229"/>
        <end position="247"/>
    </location>
</feature>
<evidence type="ECO:0000256" key="4">
    <source>
        <dbReference type="ARBA" id="ARBA00022701"/>
    </source>
</evidence>
<evidence type="ECO:0000256" key="11">
    <source>
        <dbReference type="SAM" id="Coils"/>
    </source>
</evidence>
<dbReference type="GO" id="GO:0007018">
    <property type="term" value="P:microtubule-based movement"/>
    <property type="evidence" value="ECO:0007669"/>
    <property type="project" value="TreeGrafter"/>
</dbReference>
<evidence type="ECO:0000256" key="7">
    <source>
        <dbReference type="ARBA" id="ARBA00023054"/>
    </source>
</evidence>
<dbReference type="EMBL" id="CAJFCW020000005">
    <property type="protein sequence ID" value="CAG9118673.1"/>
    <property type="molecule type" value="Genomic_DNA"/>
</dbReference>
<dbReference type="GO" id="GO:0005871">
    <property type="term" value="C:kinesin complex"/>
    <property type="evidence" value="ECO:0007669"/>
    <property type="project" value="InterPro"/>
</dbReference>
<dbReference type="PROSITE" id="PS50005">
    <property type="entry name" value="TPR"/>
    <property type="match status" value="1"/>
</dbReference>
<keyword evidence="14" id="KW-1185">Reference proteome</keyword>
<keyword evidence="5" id="KW-0677">Repeat</keyword>
<reference evidence="13" key="1">
    <citation type="submission" date="2020-09" db="EMBL/GenBank/DDBJ databases">
        <authorList>
            <person name="Kikuchi T."/>
        </authorList>
    </citation>
    <scope>NUCLEOTIDE SEQUENCE</scope>
    <source>
        <strain evidence="13">SH1</strain>
    </source>
</reference>
<evidence type="ECO:0000256" key="3">
    <source>
        <dbReference type="ARBA" id="ARBA00022490"/>
    </source>
</evidence>
<feature type="region of interest" description="Disordered" evidence="12">
    <location>
        <begin position="553"/>
        <end position="575"/>
    </location>
</feature>
<dbReference type="InterPro" id="IPR002151">
    <property type="entry name" value="Kinesin_light"/>
</dbReference>
<keyword evidence="6 10" id="KW-0802">TPR repeat</keyword>
<dbReference type="Gene3D" id="1.25.40.10">
    <property type="entry name" value="Tetratricopeptide repeat domain"/>
    <property type="match status" value="1"/>
</dbReference>
<dbReference type="OrthoDB" id="626167at2759"/>
<protein>
    <recommendedName>
        <fullName evidence="15">Kinesin light chain</fullName>
    </recommendedName>
</protein>
<dbReference type="SMART" id="SM00028">
    <property type="entry name" value="TPR"/>
    <property type="match status" value="3"/>
</dbReference>
<evidence type="ECO:0008006" key="15">
    <source>
        <dbReference type="Google" id="ProtNLM"/>
    </source>
</evidence>
<dbReference type="Pfam" id="PF13424">
    <property type="entry name" value="TPR_12"/>
    <property type="match status" value="2"/>
</dbReference>
<keyword evidence="3" id="KW-0963">Cytoplasm</keyword>
<evidence type="ECO:0000256" key="10">
    <source>
        <dbReference type="PROSITE-ProRule" id="PRU00339"/>
    </source>
</evidence>